<evidence type="ECO:0000259" key="3">
    <source>
        <dbReference type="PROSITE" id="PS51000"/>
    </source>
</evidence>
<accession>A0A1T2X8E1</accession>
<dbReference type="SUPFAM" id="SSF100950">
    <property type="entry name" value="NagB/RpiA/CoA transferase-like"/>
    <property type="match status" value="1"/>
</dbReference>
<dbReference type="Proteomes" id="UP000190188">
    <property type="component" value="Unassembled WGS sequence"/>
</dbReference>
<evidence type="ECO:0000313" key="4">
    <source>
        <dbReference type="EMBL" id="OPA76147.1"/>
    </source>
</evidence>
<keyword evidence="5" id="KW-1185">Reference proteome</keyword>
<name>A0A1T2X8E1_9BACL</name>
<dbReference type="Pfam" id="PF08220">
    <property type="entry name" value="HTH_DeoR"/>
    <property type="match status" value="1"/>
</dbReference>
<dbReference type="InterPro" id="IPR014036">
    <property type="entry name" value="DeoR-like_C"/>
</dbReference>
<dbReference type="PROSITE" id="PS51000">
    <property type="entry name" value="HTH_DEOR_2"/>
    <property type="match status" value="1"/>
</dbReference>
<dbReference type="SMART" id="SM01134">
    <property type="entry name" value="DeoRC"/>
    <property type="match status" value="1"/>
</dbReference>
<dbReference type="SMART" id="SM00420">
    <property type="entry name" value="HTH_DEOR"/>
    <property type="match status" value="1"/>
</dbReference>
<dbReference type="PANTHER" id="PTHR30363:SF44">
    <property type="entry name" value="AGA OPERON TRANSCRIPTIONAL REPRESSOR-RELATED"/>
    <property type="match status" value="1"/>
</dbReference>
<dbReference type="Pfam" id="PF00455">
    <property type="entry name" value="DeoRC"/>
    <property type="match status" value="1"/>
</dbReference>
<dbReference type="EMBL" id="MSZX01000007">
    <property type="protein sequence ID" value="OPA76147.1"/>
    <property type="molecule type" value="Genomic_DNA"/>
</dbReference>
<dbReference type="InterPro" id="IPR037171">
    <property type="entry name" value="NagB/RpiA_transferase-like"/>
</dbReference>
<proteinExistence type="predicted"/>
<keyword evidence="2" id="KW-0804">Transcription</keyword>
<reference evidence="4 5" key="1">
    <citation type="submission" date="2017-01" db="EMBL/GenBank/DDBJ databases">
        <title>Genome analysis of Paenibacillus selenitrireducens ES3-24.</title>
        <authorList>
            <person name="Xu D."/>
            <person name="Yao R."/>
            <person name="Zheng S."/>
        </authorList>
    </citation>
    <scope>NUCLEOTIDE SEQUENCE [LARGE SCALE GENOMIC DNA]</scope>
    <source>
        <strain evidence="4 5">ES3-24</strain>
    </source>
</reference>
<dbReference type="GO" id="GO:0003700">
    <property type="term" value="F:DNA-binding transcription factor activity"/>
    <property type="evidence" value="ECO:0007669"/>
    <property type="project" value="InterPro"/>
</dbReference>
<dbReference type="RefSeq" id="WP_078500324.1">
    <property type="nucleotide sequence ID" value="NZ_MSZX01000007.1"/>
</dbReference>
<dbReference type="InterPro" id="IPR001034">
    <property type="entry name" value="DeoR_HTH"/>
</dbReference>
<dbReference type="InterPro" id="IPR050313">
    <property type="entry name" value="Carb_Metab_HTH_regulators"/>
</dbReference>
<comment type="caution">
    <text evidence="4">The sequence shown here is derived from an EMBL/GenBank/DDBJ whole genome shotgun (WGS) entry which is preliminary data.</text>
</comment>
<dbReference type="OrthoDB" id="9797223at2"/>
<sequence length="261" mass="29602">MSLSALERKEFIVKKIHLEGKIRSDELVDELQVSFETIRRTLEELEKENKLKRVYGGAVKLTLDRMEPVYRQREHLYVTEKEKIGRAGAGLVQDNDVILIDDGTTPLQMIHYLTNTKGLTVITNSFPAVHCLQDYKNRGMFDGDIVVIGGMVNSHQDRVSGVLAERMLEGFHANKAFISIDGIQLKKGITSYDADRGSLVRKFIEHAEQTIVMTDHSKIGAVKMYKIADVREVDIIISDVEVPEAWADTLDRCDTTWMHAK</sequence>
<evidence type="ECO:0000313" key="5">
    <source>
        <dbReference type="Proteomes" id="UP000190188"/>
    </source>
</evidence>
<dbReference type="PANTHER" id="PTHR30363">
    <property type="entry name" value="HTH-TYPE TRANSCRIPTIONAL REGULATOR SRLR-RELATED"/>
    <property type="match status" value="1"/>
</dbReference>
<evidence type="ECO:0000256" key="2">
    <source>
        <dbReference type="ARBA" id="ARBA00023163"/>
    </source>
</evidence>
<dbReference type="PRINTS" id="PR00037">
    <property type="entry name" value="HTHLACR"/>
</dbReference>
<keyword evidence="1" id="KW-0805">Transcription regulation</keyword>
<feature type="domain" description="HTH deoR-type" evidence="3">
    <location>
        <begin position="5"/>
        <end position="60"/>
    </location>
</feature>
<dbReference type="STRING" id="1324314.BVG16_18210"/>
<dbReference type="InterPro" id="IPR036390">
    <property type="entry name" value="WH_DNA-bd_sf"/>
</dbReference>
<organism evidence="4 5">
    <name type="scientific">Paenibacillus selenitireducens</name>
    <dbReference type="NCBI Taxonomy" id="1324314"/>
    <lineage>
        <taxon>Bacteria</taxon>
        <taxon>Bacillati</taxon>
        <taxon>Bacillota</taxon>
        <taxon>Bacilli</taxon>
        <taxon>Bacillales</taxon>
        <taxon>Paenibacillaceae</taxon>
        <taxon>Paenibacillus</taxon>
    </lineage>
</organism>
<dbReference type="SUPFAM" id="SSF46785">
    <property type="entry name" value="Winged helix' DNA-binding domain"/>
    <property type="match status" value="1"/>
</dbReference>
<dbReference type="AlphaFoldDB" id="A0A1T2X8E1"/>
<protein>
    <submittedName>
        <fullName evidence="4">DeoR family transcriptional regulator</fullName>
    </submittedName>
</protein>
<evidence type="ECO:0000256" key="1">
    <source>
        <dbReference type="ARBA" id="ARBA00023015"/>
    </source>
</evidence>
<gene>
    <name evidence="4" type="ORF">BVG16_18210</name>
</gene>